<evidence type="ECO:0000313" key="5">
    <source>
        <dbReference type="EMBL" id="ERJ12923.1"/>
    </source>
</evidence>
<dbReference type="Proteomes" id="UP000005707">
    <property type="component" value="Unassembled WGS sequence"/>
</dbReference>
<evidence type="ECO:0000256" key="2">
    <source>
        <dbReference type="ARBA" id="ARBA00022448"/>
    </source>
</evidence>
<feature type="chain" id="PRO_5003360169" evidence="4">
    <location>
        <begin position="22"/>
        <end position="396"/>
    </location>
</feature>
<feature type="signal peptide" evidence="4">
    <location>
        <begin position="1"/>
        <end position="21"/>
    </location>
</feature>
<comment type="caution">
    <text evidence="5">The sequence shown here is derived from an EMBL/GenBank/DDBJ whole genome shotgun (WGS) entry which is preliminary data.</text>
</comment>
<dbReference type="AlphaFoldDB" id="F7PVB2"/>
<accession>F7PVB2</accession>
<proteinExistence type="inferred from homology"/>
<dbReference type="PANTHER" id="PTHR43649:SF34">
    <property type="entry name" value="ABC TRANSPORTER PERIPLASMIC-BINDING PROTEIN YCJN-RELATED"/>
    <property type="match status" value="1"/>
</dbReference>
<name>F7PVB2_9MOLU</name>
<dbReference type="SUPFAM" id="SSF53850">
    <property type="entry name" value="Periplasmic binding protein-like II"/>
    <property type="match status" value="1"/>
</dbReference>
<dbReference type="eggNOG" id="COG1653">
    <property type="taxonomic scope" value="Bacteria"/>
</dbReference>
<dbReference type="Gene3D" id="3.40.190.10">
    <property type="entry name" value="Periplasmic binding protein-like II"/>
    <property type="match status" value="2"/>
</dbReference>
<dbReference type="InterPro" id="IPR050490">
    <property type="entry name" value="Bact_solute-bd_prot1"/>
</dbReference>
<dbReference type="RefSeq" id="WP_008825664.1">
    <property type="nucleotide sequence ID" value="NZ_AFNU02000003.1"/>
</dbReference>
<dbReference type="PROSITE" id="PS51257">
    <property type="entry name" value="PROKAR_LIPOPROTEIN"/>
    <property type="match status" value="1"/>
</dbReference>
<comment type="similarity">
    <text evidence="1">Belongs to the bacterial solute-binding protein 1 family.</text>
</comment>
<reference evidence="5 6" key="2">
    <citation type="journal article" date="2013" name="PLoS ONE">
        <title>INDIGO - INtegrated Data Warehouse of MIcrobial GenOmes with Examples from the Red Sea Extremophiles.</title>
        <authorList>
            <person name="Alam I."/>
            <person name="Antunes A."/>
            <person name="Kamau A.A."/>
            <person name="Ba Alawi W."/>
            <person name="Kalkatawi M."/>
            <person name="Stingl U."/>
            <person name="Bajic V.B."/>
        </authorList>
    </citation>
    <scope>NUCLEOTIDE SEQUENCE [LARGE SCALE GENOMIC DNA]</scope>
    <source>
        <strain evidence="5 6">SSD-17B</strain>
    </source>
</reference>
<reference evidence="5 6" key="1">
    <citation type="journal article" date="2011" name="J. Bacteriol.">
        <title>Genome sequence of Haloplasma contractile, an unusual contractile bacterium from a deep-sea anoxic brine lake.</title>
        <authorList>
            <person name="Antunes A."/>
            <person name="Alam I."/>
            <person name="El Dorry H."/>
            <person name="Siam R."/>
            <person name="Robertson A."/>
            <person name="Bajic V.B."/>
            <person name="Stingl U."/>
        </authorList>
    </citation>
    <scope>NUCLEOTIDE SEQUENCE [LARGE SCALE GENOMIC DNA]</scope>
    <source>
        <strain evidence="5 6">SSD-17B</strain>
    </source>
</reference>
<dbReference type="Pfam" id="PF01547">
    <property type="entry name" value="SBP_bac_1"/>
    <property type="match status" value="1"/>
</dbReference>
<evidence type="ECO:0000256" key="3">
    <source>
        <dbReference type="ARBA" id="ARBA00022729"/>
    </source>
</evidence>
<dbReference type="InParanoid" id="F7PVB2"/>
<dbReference type="STRING" id="1033810.HLPCO_001263"/>
<keyword evidence="6" id="KW-1185">Reference proteome</keyword>
<organism evidence="5 6">
    <name type="scientific">Haloplasma contractile SSD-17B</name>
    <dbReference type="NCBI Taxonomy" id="1033810"/>
    <lineage>
        <taxon>Bacteria</taxon>
        <taxon>Bacillati</taxon>
        <taxon>Mycoplasmatota</taxon>
        <taxon>Mollicutes</taxon>
        <taxon>Haloplasmatales</taxon>
        <taxon>Haloplasmataceae</taxon>
        <taxon>Haloplasma</taxon>
    </lineage>
</organism>
<dbReference type="EMBL" id="AFNU02000003">
    <property type="protein sequence ID" value="ERJ12923.1"/>
    <property type="molecule type" value="Genomic_DNA"/>
</dbReference>
<dbReference type="InterPro" id="IPR006059">
    <property type="entry name" value="SBP"/>
</dbReference>
<dbReference type="OrthoDB" id="9808332at2"/>
<sequence length="396" mass="43461">MKKLFSMITMLALIVILSACGEKEEVIKFAVQEDSTDALNTLVEEFNKKDNGYKVEIVKMTNDSAQMRDQIVTSLSSKSDEYDVISMDVVWAGQFAAAGYLEPLDPLMTEENWSASDFNAGSMASGKYSGKHYAMPYFPDLGFLYYRTDIVSDTDATKLKSGNYTWDELLTMAETYKGQENTEYGIVYQSKQYEGLVCNLNEFSANWTDVQGGLETMKAFTDSTATPDNILTYTEGETHNAFNSGKTVFARNWPYMNGMIAEGDKDVSSDQVGYAPLPNGGTVGGWLVGISKYTDVSDGAKAFVKFLAGPEGQKINATVGGYLPGYNDLLNDQDVKDANALLTDEGFQNALKNTIARPVVAEYADVSDEIQINAHKYLSGDETLVNAKNAIETALD</sequence>
<protein>
    <submittedName>
        <fullName evidence="5">Trehalose-maltose binding protein</fullName>
    </submittedName>
</protein>
<evidence type="ECO:0000256" key="1">
    <source>
        <dbReference type="ARBA" id="ARBA00008520"/>
    </source>
</evidence>
<keyword evidence="2" id="KW-0813">Transport</keyword>
<dbReference type="PANTHER" id="PTHR43649">
    <property type="entry name" value="ARABINOSE-BINDING PROTEIN-RELATED"/>
    <property type="match status" value="1"/>
</dbReference>
<keyword evidence="3 4" id="KW-0732">Signal</keyword>
<evidence type="ECO:0000313" key="6">
    <source>
        <dbReference type="Proteomes" id="UP000005707"/>
    </source>
</evidence>
<evidence type="ECO:0000256" key="4">
    <source>
        <dbReference type="SAM" id="SignalP"/>
    </source>
</evidence>
<gene>
    <name evidence="5" type="ORF">HLPCO_001263</name>
</gene>